<dbReference type="CDD" id="cd19608">
    <property type="entry name" value="GH113_mannanase-like"/>
    <property type="match status" value="1"/>
</dbReference>
<dbReference type="SUPFAM" id="SSF51445">
    <property type="entry name" value="(Trans)glycosidases"/>
    <property type="match status" value="1"/>
</dbReference>
<dbReference type="AlphaFoldDB" id="D9SVP5"/>
<dbReference type="STRING" id="573061.Clocel_3428"/>
<evidence type="ECO:0000256" key="1">
    <source>
        <dbReference type="SAM" id="Coils"/>
    </source>
</evidence>
<sequence>MGDNFFVKGMTFGWHSTRGQWKEQYSVDSLKKLKETGSEWIALSFWTWQDTYNSTNIYFDYDYTVTDSDIEYIVKEAHNLGLKVCLKPVVNCKDGMWRGHIDFPDDIGWGTKKDYWKEWFRSYNSFINHYAEIAEKTGCEMFCIGCEMVKTERKSDYWRKLIKDVRELYNGPVIYNANHGKENNVTFWDAVDYIGTSAYFSVADKPKDSVENMVKNWEKELISLKELSEKYNKKILFIEIGCRSAEGCAMTPYEFIRDVPYDEDEQANFYEATFIALENKTWFCGYFWWDWAAKLYDISEAQVEKGFSIYGKKAEKIVTCWYKEKL</sequence>
<keyword evidence="3" id="KW-1185">Reference proteome</keyword>
<organism evidence="2 3">
    <name type="scientific">Clostridium cellulovorans (strain ATCC 35296 / DSM 3052 / OCM 3 / 743B)</name>
    <dbReference type="NCBI Taxonomy" id="573061"/>
    <lineage>
        <taxon>Bacteria</taxon>
        <taxon>Bacillati</taxon>
        <taxon>Bacillota</taxon>
        <taxon>Clostridia</taxon>
        <taxon>Eubacteriales</taxon>
        <taxon>Clostridiaceae</taxon>
        <taxon>Clostridium</taxon>
    </lineage>
</organism>
<dbReference type="OrthoDB" id="9773531at2"/>
<feature type="coiled-coil region" evidence="1">
    <location>
        <begin position="207"/>
        <end position="234"/>
    </location>
</feature>
<dbReference type="InterPro" id="IPR017853">
    <property type="entry name" value="GH"/>
</dbReference>
<evidence type="ECO:0000313" key="2">
    <source>
        <dbReference type="EMBL" id="ADL53106.1"/>
    </source>
</evidence>
<gene>
    <name evidence="2" type="ordered locus">Clocel_3428</name>
</gene>
<dbReference type="EMBL" id="CP002160">
    <property type="protein sequence ID" value="ADL53106.1"/>
    <property type="molecule type" value="Genomic_DNA"/>
</dbReference>
<dbReference type="HOGENOM" id="CLU_074032_0_0_9"/>
<protein>
    <recommendedName>
        <fullName evidence="4">Glycosyl hydrolase family 53</fullName>
    </recommendedName>
</protein>
<evidence type="ECO:0000313" key="3">
    <source>
        <dbReference type="Proteomes" id="UP000002730"/>
    </source>
</evidence>
<dbReference type="RefSeq" id="WP_010073505.1">
    <property type="nucleotide sequence ID" value="NC_014393.1"/>
</dbReference>
<reference evidence="2 3" key="1">
    <citation type="submission" date="2010-08" db="EMBL/GenBank/DDBJ databases">
        <title>Complete sequence of Clostridium cellulovorans 743B.</title>
        <authorList>
            <consortium name="US DOE Joint Genome Institute"/>
            <person name="Lucas S."/>
            <person name="Copeland A."/>
            <person name="Lapidus A."/>
            <person name="Cheng J.-F."/>
            <person name="Bruce D."/>
            <person name="Goodwin L."/>
            <person name="Pitluck S."/>
            <person name="Chertkov O."/>
            <person name="Detter J.C."/>
            <person name="Han C."/>
            <person name="Tapia R."/>
            <person name="Land M."/>
            <person name="Hauser L."/>
            <person name="Chang Y.-J."/>
            <person name="Jeffries C."/>
            <person name="Kyrpides N."/>
            <person name="Ivanova N."/>
            <person name="Mikhailova N."/>
            <person name="Hemme C.L."/>
            <person name="Woyke T."/>
        </authorList>
    </citation>
    <scope>NUCLEOTIDE SEQUENCE [LARGE SCALE GENOMIC DNA]</scope>
    <source>
        <strain evidence="3">ATCC 35296 / DSM 3052 / OCM 3 / 743B</strain>
    </source>
</reference>
<dbReference type="Proteomes" id="UP000002730">
    <property type="component" value="Chromosome"/>
</dbReference>
<name>D9SVP5_CLOC7</name>
<evidence type="ECO:0008006" key="4">
    <source>
        <dbReference type="Google" id="ProtNLM"/>
    </source>
</evidence>
<dbReference type="Gene3D" id="3.20.20.80">
    <property type="entry name" value="Glycosidases"/>
    <property type="match status" value="1"/>
</dbReference>
<keyword evidence="1" id="KW-0175">Coiled coil</keyword>
<accession>D9SVP5</accession>
<dbReference type="InterPro" id="IPR055151">
    <property type="entry name" value="GH113"/>
</dbReference>
<proteinExistence type="predicted"/>
<dbReference type="CAZy" id="GH113">
    <property type="family name" value="Glycoside Hydrolase Family 113"/>
</dbReference>
<dbReference type="Pfam" id="PF22612">
    <property type="entry name" value="GH113"/>
    <property type="match status" value="1"/>
</dbReference>
<dbReference type="eggNOG" id="COG2357">
    <property type="taxonomic scope" value="Bacteria"/>
</dbReference>
<dbReference type="KEGG" id="ccb:Clocel_3428"/>